<proteinExistence type="predicted"/>
<evidence type="ECO:0000256" key="1">
    <source>
        <dbReference type="SAM" id="SignalP"/>
    </source>
</evidence>
<sequence>MRGFRLTAGALLAAGMLMSAGAGAQSYADTVWEQLQSHYDFLSGRNFTPDNYVMGKLAQGRTDSWRLHFDGGRQYVVTGACDSDCNDLDLAILDDKGNSLVSDNETDDYPVLEFRPSASGQYTVEVEMYACDVEPCYFGFAKFRQ</sequence>
<comment type="caution">
    <text evidence="2">The sequence shown here is derived from an EMBL/GenBank/DDBJ whole genome shotgun (WGS) entry which is preliminary data.</text>
</comment>
<protein>
    <recommendedName>
        <fullName evidence="4">Peptidase C-terminal archaeal/bacterial domain-containing protein</fullName>
    </recommendedName>
</protein>
<dbReference type="OrthoDB" id="71876at2"/>
<dbReference type="AlphaFoldDB" id="A0A2U2N738"/>
<organism evidence="2 3">
    <name type="scientific">Sediminicurvatus halobius</name>
    <dbReference type="NCBI Taxonomy" id="2182432"/>
    <lineage>
        <taxon>Bacteria</taxon>
        <taxon>Pseudomonadati</taxon>
        <taxon>Pseudomonadota</taxon>
        <taxon>Gammaproteobacteria</taxon>
        <taxon>Chromatiales</taxon>
        <taxon>Ectothiorhodospiraceae</taxon>
        <taxon>Sediminicurvatus</taxon>
    </lineage>
</organism>
<evidence type="ECO:0000313" key="3">
    <source>
        <dbReference type="Proteomes" id="UP000245474"/>
    </source>
</evidence>
<evidence type="ECO:0000313" key="2">
    <source>
        <dbReference type="EMBL" id="PWG64950.1"/>
    </source>
</evidence>
<dbReference type="Proteomes" id="UP000245474">
    <property type="component" value="Unassembled WGS sequence"/>
</dbReference>
<dbReference type="RefSeq" id="WP_109676463.1">
    <property type="nucleotide sequence ID" value="NZ_CP086615.1"/>
</dbReference>
<reference evidence="2 3" key="1">
    <citation type="submission" date="2018-05" db="EMBL/GenBank/DDBJ databases">
        <title>Spiribacter halobius sp. nov., a moderately halophilic bacterium isolated from marine solar saltern.</title>
        <authorList>
            <person name="Zheng W.-S."/>
            <person name="Lu D.-C."/>
            <person name="Du Z.-J."/>
        </authorList>
    </citation>
    <scope>NUCLEOTIDE SEQUENCE [LARGE SCALE GENOMIC DNA]</scope>
    <source>
        <strain evidence="2 3">E85</strain>
    </source>
</reference>
<name>A0A2U2N738_9GAMM</name>
<feature type="chain" id="PRO_5015421390" description="Peptidase C-terminal archaeal/bacterial domain-containing protein" evidence="1">
    <location>
        <begin position="25"/>
        <end position="145"/>
    </location>
</feature>
<feature type="signal peptide" evidence="1">
    <location>
        <begin position="1"/>
        <end position="24"/>
    </location>
</feature>
<accession>A0A2U2N738</accession>
<gene>
    <name evidence="2" type="ORF">DEM34_03915</name>
</gene>
<keyword evidence="1" id="KW-0732">Signal</keyword>
<keyword evidence="3" id="KW-1185">Reference proteome</keyword>
<dbReference type="EMBL" id="QFFI01000004">
    <property type="protein sequence ID" value="PWG64950.1"/>
    <property type="molecule type" value="Genomic_DNA"/>
</dbReference>
<dbReference type="Gene3D" id="2.60.120.380">
    <property type="match status" value="1"/>
</dbReference>
<evidence type="ECO:0008006" key="4">
    <source>
        <dbReference type="Google" id="ProtNLM"/>
    </source>
</evidence>